<dbReference type="Proteomes" id="UP000268162">
    <property type="component" value="Unassembled WGS sequence"/>
</dbReference>
<evidence type="ECO:0000256" key="3">
    <source>
        <dbReference type="ARBA" id="ARBA00022946"/>
    </source>
</evidence>
<evidence type="ECO:0000256" key="4">
    <source>
        <dbReference type="ARBA" id="ARBA00022980"/>
    </source>
</evidence>
<evidence type="ECO:0000256" key="2">
    <source>
        <dbReference type="ARBA" id="ARBA00007645"/>
    </source>
</evidence>
<dbReference type="GO" id="GO:0006412">
    <property type="term" value="P:translation"/>
    <property type="evidence" value="ECO:0007669"/>
    <property type="project" value="InterPro"/>
</dbReference>
<evidence type="ECO:0000256" key="7">
    <source>
        <dbReference type="RuleBase" id="RU000570"/>
    </source>
</evidence>
<comment type="subcellular location">
    <subcellularLocation>
        <location evidence="1">Mitochondrion</location>
    </subcellularLocation>
</comment>
<name>A0A4P9ZVH7_9FUNG</name>
<dbReference type="AlphaFoldDB" id="A0A4P9ZVH7"/>
<protein>
    <recommendedName>
        <fullName evidence="7">Ribosomal protein</fullName>
    </recommendedName>
</protein>
<dbReference type="EMBL" id="ML002475">
    <property type="protein sequence ID" value="RKP37583.1"/>
    <property type="molecule type" value="Genomic_DNA"/>
</dbReference>
<evidence type="ECO:0000256" key="6">
    <source>
        <dbReference type="ARBA" id="ARBA00023274"/>
    </source>
</evidence>
<accession>A0A4P9ZVH7</accession>
<dbReference type="HAMAP" id="MF_00251">
    <property type="entry name" value="Ribosomal_bL36"/>
    <property type="match status" value="1"/>
</dbReference>
<dbReference type="OrthoDB" id="10265903at2759"/>
<dbReference type="Pfam" id="PF00444">
    <property type="entry name" value="Ribosomal_L36"/>
    <property type="match status" value="1"/>
</dbReference>
<proteinExistence type="inferred from homology"/>
<dbReference type="GO" id="GO:0003735">
    <property type="term" value="F:structural constituent of ribosome"/>
    <property type="evidence" value="ECO:0007669"/>
    <property type="project" value="InterPro"/>
</dbReference>
<dbReference type="GO" id="GO:0005762">
    <property type="term" value="C:mitochondrial large ribosomal subunit"/>
    <property type="evidence" value="ECO:0007669"/>
    <property type="project" value="TreeGrafter"/>
</dbReference>
<evidence type="ECO:0000313" key="9">
    <source>
        <dbReference type="Proteomes" id="UP000268162"/>
    </source>
</evidence>
<dbReference type="PANTHER" id="PTHR46909">
    <property type="entry name" value="39S RIBOSOMAL PROTEIN L36, MITOCHONDRIAL"/>
    <property type="match status" value="1"/>
</dbReference>
<keyword evidence="3" id="KW-0809">Transit peptide</keyword>
<dbReference type="NCBIfam" id="TIGR01022">
    <property type="entry name" value="rpmJ_bact"/>
    <property type="match status" value="1"/>
</dbReference>
<keyword evidence="9" id="KW-1185">Reference proteome</keyword>
<dbReference type="InterPro" id="IPR000473">
    <property type="entry name" value="Ribosomal_bL36"/>
</dbReference>
<organism evidence="8 9">
    <name type="scientific">Dimargaris cristalligena</name>
    <dbReference type="NCBI Taxonomy" id="215637"/>
    <lineage>
        <taxon>Eukaryota</taxon>
        <taxon>Fungi</taxon>
        <taxon>Fungi incertae sedis</taxon>
        <taxon>Zoopagomycota</taxon>
        <taxon>Kickxellomycotina</taxon>
        <taxon>Dimargaritomycetes</taxon>
        <taxon>Dimargaritales</taxon>
        <taxon>Dimargaritaceae</taxon>
        <taxon>Dimargaris</taxon>
    </lineage>
</organism>
<reference evidence="9" key="1">
    <citation type="journal article" date="2018" name="Nat. Microbiol.">
        <title>Leveraging single-cell genomics to expand the fungal tree of life.</title>
        <authorList>
            <person name="Ahrendt S.R."/>
            <person name="Quandt C.A."/>
            <person name="Ciobanu D."/>
            <person name="Clum A."/>
            <person name="Salamov A."/>
            <person name="Andreopoulos B."/>
            <person name="Cheng J.F."/>
            <person name="Woyke T."/>
            <person name="Pelin A."/>
            <person name="Henrissat B."/>
            <person name="Reynolds N.K."/>
            <person name="Benny G.L."/>
            <person name="Smith M.E."/>
            <person name="James T.Y."/>
            <person name="Grigoriev I.V."/>
        </authorList>
    </citation>
    <scope>NUCLEOTIDE SEQUENCE [LARGE SCALE GENOMIC DNA]</scope>
    <source>
        <strain evidence="9">RSA 468</strain>
    </source>
</reference>
<keyword evidence="4 7" id="KW-0689">Ribosomal protein</keyword>
<evidence type="ECO:0000256" key="1">
    <source>
        <dbReference type="ARBA" id="ARBA00004173"/>
    </source>
</evidence>
<keyword evidence="5" id="KW-0496">Mitochondrion</keyword>
<keyword evidence="6 7" id="KW-0687">Ribonucleoprotein</keyword>
<dbReference type="InterPro" id="IPR035977">
    <property type="entry name" value="Ribosomal_bL36_sp"/>
</dbReference>
<dbReference type="PANTHER" id="PTHR46909:SF1">
    <property type="entry name" value="LARGE RIBOSOMAL SUBUNIT PROTEIN BL36M"/>
    <property type="match status" value="1"/>
</dbReference>
<dbReference type="PROSITE" id="PS00828">
    <property type="entry name" value="RIBOSOMAL_L36"/>
    <property type="match status" value="1"/>
</dbReference>
<dbReference type="SUPFAM" id="SSF57840">
    <property type="entry name" value="Ribosomal protein L36"/>
    <property type="match status" value="1"/>
</dbReference>
<evidence type="ECO:0000256" key="5">
    <source>
        <dbReference type="ARBA" id="ARBA00023128"/>
    </source>
</evidence>
<evidence type="ECO:0000313" key="8">
    <source>
        <dbReference type="EMBL" id="RKP37583.1"/>
    </source>
</evidence>
<sequence length="111" mass="12441">MFAALRRLVQTVVVRPTTSTTAPIRRNVGTLLSLASRSKYASPLIRASSLTQGSAWKSAVQLPASVNHQVQRGMKVRTSIKKMCDCCKFVRRRGRLFVVCTQNKKHKQRQG</sequence>
<gene>
    <name evidence="8" type="ORF">BJ085DRAFT_18775</name>
</gene>
<dbReference type="InterPro" id="IPR052143">
    <property type="entry name" value="Mitoribosomal_bL36m"/>
</dbReference>
<dbReference type="STRING" id="215637.A0A4P9ZVH7"/>
<comment type="similarity">
    <text evidence="2 7">Belongs to the bacterial ribosomal protein bL36 family.</text>
</comment>